<keyword evidence="3" id="KW-1185">Reference proteome</keyword>
<evidence type="ECO:0000313" key="3">
    <source>
        <dbReference type="Proteomes" id="UP001207294"/>
    </source>
</evidence>
<dbReference type="InterPro" id="IPR000836">
    <property type="entry name" value="PRTase_dom"/>
</dbReference>
<name>A0ABT3BSC9_9PSED</name>
<dbReference type="Pfam" id="PF14681">
    <property type="entry name" value="UPRTase"/>
    <property type="match status" value="1"/>
</dbReference>
<dbReference type="CDD" id="cd06223">
    <property type="entry name" value="PRTases_typeI"/>
    <property type="match status" value="1"/>
</dbReference>
<keyword evidence="2" id="KW-0808">Transferase</keyword>
<keyword evidence="2" id="KW-0328">Glycosyltransferase</keyword>
<evidence type="ECO:0000313" key="2">
    <source>
        <dbReference type="EMBL" id="MCV4375721.1"/>
    </source>
</evidence>
<dbReference type="RefSeq" id="WP_162883197.1">
    <property type="nucleotide sequence ID" value="NZ_JAOXMH010000007.1"/>
</dbReference>
<gene>
    <name evidence="2" type="ORF">OH718_03825</name>
</gene>
<dbReference type="Gene3D" id="3.40.50.2020">
    <property type="match status" value="1"/>
</dbReference>
<protein>
    <submittedName>
        <fullName evidence="2">Uracil phosphoribosyltransferase</fullName>
    </submittedName>
</protein>
<reference evidence="2 3" key="1">
    <citation type="submission" date="2022-10" db="EMBL/GenBank/DDBJ databases">
        <title>Characterization of Pseudomonas capsici strains from pepper and tomato in Georgia.</title>
        <authorList>
            <person name="Zhao M."/>
            <person name="Dutta B."/>
        </authorList>
    </citation>
    <scope>NUCLEOTIDE SEQUENCE [LARGE SCALE GENOMIC DNA]</scope>
    <source>
        <strain evidence="2 3">Pc20-5</strain>
    </source>
</reference>
<dbReference type="Proteomes" id="UP001207294">
    <property type="component" value="Unassembled WGS sequence"/>
</dbReference>
<dbReference type="GO" id="GO:0016757">
    <property type="term" value="F:glycosyltransferase activity"/>
    <property type="evidence" value="ECO:0007669"/>
    <property type="project" value="UniProtKB-KW"/>
</dbReference>
<feature type="domain" description="Phosphoribosyltransferase" evidence="1">
    <location>
        <begin position="7"/>
        <end position="193"/>
    </location>
</feature>
<organism evidence="2 3">
    <name type="scientific">Pseudomonas capsici</name>
    <dbReference type="NCBI Taxonomy" id="2810614"/>
    <lineage>
        <taxon>Bacteria</taxon>
        <taxon>Pseudomonadati</taxon>
        <taxon>Pseudomonadota</taxon>
        <taxon>Gammaproteobacteria</taxon>
        <taxon>Pseudomonadales</taxon>
        <taxon>Pseudomonadaceae</taxon>
        <taxon>Pseudomonas</taxon>
    </lineage>
</organism>
<dbReference type="EMBL" id="JAOXML010000002">
    <property type="protein sequence ID" value="MCV4375721.1"/>
    <property type="molecule type" value="Genomic_DNA"/>
</dbReference>
<dbReference type="SUPFAM" id="SSF53271">
    <property type="entry name" value="PRTase-like"/>
    <property type="match status" value="1"/>
</dbReference>
<comment type="caution">
    <text evidence="2">The sequence shown here is derived from an EMBL/GenBank/DDBJ whole genome shotgun (WGS) entry which is preliminary data.</text>
</comment>
<sequence length="200" mass="21526">MLIDHSNEQMMRLLVNTTRQAELKGAALAEAHRDVGRRLAGSVARHLILEDVEICHVTGISTGVRVKVGSEPIIVAVMRAGLFLAEGVWSSLSGSSLVLHSDRGSLDASPMEGRTVIVVDSVINTGRSIRDVLGVVEALQPASVAVVALVAYRTSLEVLVNEYPSVYFHIARISDRSYIGRGCTDTGARLFGTTTWSKEV</sequence>
<evidence type="ECO:0000259" key="1">
    <source>
        <dbReference type="Pfam" id="PF14681"/>
    </source>
</evidence>
<dbReference type="InterPro" id="IPR029057">
    <property type="entry name" value="PRTase-like"/>
</dbReference>
<proteinExistence type="predicted"/>
<accession>A0ABT3BSC9</accession>